<dbReference type="AlphaFoldDB" id="A0A9W8G8B8"/>
<sequence>MKLFGSTAISLAILGQALALPSNFITKRDVSASQLISDFRSAQLLISSTQTSCEMAVVSNNAAFVAASCLKFYSSGQPNNSIDFRIAVNDPISGTSKVYSVTSIDVHSKYDPNTYANNIALLMFDGSPNWSQYIAYEPSAWNNLFYTSRTLSSISKATWNTPNVIETNGAGPTDTSGCLAASNLYKSNQDWMLCLTTSATSIANSKCNTPYGAAWAVFQPSDLAVAALYSHSVVYSGDSLCGSSGNQFHYYTLLQPYSAWGAKMIGKSISTFTTDSSYSYSASSGFSMSNSDAAGVSGTTIVSGDQYPVQKAYTGSSSASNTNSQSSSSSNNSGGSSNNSSGGSSNNNNSGGSSNNSGGSSNNSGGSGSNNSGNSNSNNSSGSSSSSSSSNGSNSNNNSSNSNSSSSGTSSSSASSNNSNDGDNSSMDDPSDSMGAVETQSGGDGFSVISLGGQGTFDFGNNNDSEPSSAGKTGDSEESSSEQQKSYSGLGRTATIIIATVVPIGTIAILVGLFFLYKWFRRYRNSYSWDPKSEAANIDRIRIIDEIAITEHSDVRQSTPPSYDDHLFEAAPYNNNPAGKS</sequence>
<dbReference type="EMBL" id="JANBTW010000040">
    <property type="protein sequence ID" value="KAJ2676453.1"/>
    <property type="molecule type" value="Genomic_DNA"/>
</dbReference>
<reference evidence="4" key="1">
    <citation type="submission" date="2022-07" db="EMBL/GenBank/DDBJ databases">
        <title>Phylogenomic reconstructions and comparative analyses of Kickxellomycotina fungi.</title>
        <authorList>
            <person name="Reynolds N.K."/>
            <person name="Stajich J.E."/>
            <person name="Barry K."/>
            <person name="Grigoriev I.V."/>
            <person name="Crous P."/>
            <person name="Smith M.E."/>
        </authorList>
    </citation>
    <scope>NUCLEOTIDE SEQUENCE</scope>
    <source>
        <strain evidence="4">NRRL 3115</strain>
    </source>
</reference>
<feature type="transmembrane region" description="Helical" evidence="2">
    <location>
        <begin position="494"/>
        <end position="517"/>
    </location>
</feature>
<feature type="chain" id="PRO_5040926870" description="Peptidase S1 domain-containing protein" evidence="3">
    <location>
        <begin position="20"/>
        <end position="581"/>
    </location>
</feature>
<evidence type="ECO:0000313" key="4">
    <source>
        <dbReference type="EMBL" id="KAJ2676453.1"/>
    </source>
</evidence>
<evidence type="ECO:0000313" key="5">
    <source>
        <dbReference type="Proteomes" id="UP001151518"/>
    </source>
</evidence>
<keyword evidence="3" id="KW-0732">Signal</keyword>
<accession>A0A9W8G8B8</accession>
<keyword evidence="2" id="KW-0812">Transmembrane</keyword>
<dbReference type="InterPro" id="IPR043504">
    <property type="entry name" value="Peptidase_S1_PA_chymotrypsin"/>
</dbReference>
<evidence type="ECO:0000256" key="1">
    <source>
        <dbReference type="SAM" id="MobiDB-lite"/>
    </source>
</evidence>
<protein>
    <recommendedName>
        <fullName evidence="6">Peptidase S1 domain-containing protein</fullName>
    </recommendedName>
</protein>
<evidence type="ECO:0000256" key="3">
    <source>
        <dbReference type="SAM" id="SignalP"/>
    </source>
</evidence>
<name>A0A9W8G8B8_9FUNG</name>
<evidence type="ECO:0008006" key="6">
    <source>
        <dbReference type="Google" id="ProtNLM"/>
    </source>
</evidence>
<organism evidence="4 5">
    <name type="scientific">Coemansia spiralis</name>
    <dbReference type="NCBI Taxonomy" id="417178"/>
    <lineage>
        <taxon>Eukaryota</taxon>
        <taxon>Fungi</taxon>
        <taxon>Fungi incertae sedis</taxon>
        <taxon>Zoopagomycota</taxon>
        <taxon>Kickxellomycotina</taxon>
        <taxon>Kickxellomycetes</taxon>
        <taxon>Kickxellales</taxon>
        <taxon>Kickxellaceae</taxon>
        <taxon>Coemansia</taxon>
    </lineage>
</organism>
<dbReference type="Proteomes" id="UP001151518">
    <property type="component" value="Unassembled WGS sequence"/>
</dbReference>
<feature type="compositionally biased region" description="Polar residues" evidence="1">
    <location>
        <begin position="459"/>
        <end position="471"/>
    </location>
</feature>
<keyword evidence="2" id="KW-1133">Transmembrane helix</keyword>
<dbReference type="Gene3D" id="2.40.10.10">
    <property type="entry name" value="Trypsin-like serine proteases"/>
    <property type="match status" value="1"/>
</dbReference>
<dbReference type="InterPro" id="IPR009003">
    <property type="entry name" value="Peptidase_S1_PA"/>
</dbReference>
<proteinExistence type="predicted"/>
<comment type="caution">
    <text evidence="4">The sequence shown here is derived from an EMBL/GenBank/DDBJ whole genome shotgun (WGS) entry which is preliminary data.</text>
</comment>
<feature type="compositionally biased region" description="Low complexity" evidence="1">
    <location>
        <begin position="315"/>
        <end position="425"/>
    </location>
</feature>
<evidence type="ECO:0000256" key="2">
    <source>
        <dbReference type="SAM" id="Phobius"/>
    </source>
</evidence>
<gene>
    <name evidence="4" type="ORF">GGI25_003603</name>
</gene>
<feature type="signal peptide" evidence="3">
    <location>
        <begin position="1"/>
        <end position="19"/>
    </location>
</feature>
<dbReference type="SUPFAM" id="SSF50494">
    <property type="entry name" value="Trypsin-like serine proteases"/>
    <property type="match status" value="1"/>
</dbReference>
<feature type="region of interest" description="Disordered" evidence="1">
    <location>
        <begin position="312"/>
        <end position="488"/>
    </location>
</feature>
<feature type="region of interest" description="Disordered" evidence="1">
    <location>
        <begin position="554"/>
        <end position="581"/>
    </location>
</feature>
<dbReference type="OrthoDB" id="5565075at2759"/>
<keyword evidence="2" id="KW-0472">Membrane</keyword>